<protein>
    <recommendedName>
        <fullName evidence="8">t-SNARE coiled-coil homology domain-containing protein</fullName>
    </recommendedName>
</protein>
<dbReference type="InterPro" id="IPR045242">
    <property type="entry name" value="Syntaxin"/>
</dbReference>
<dbReference type="InterPro" id="IPR006011">
    <property type="entry name" value="Syntaxin_N"/>
</dbReference>
<dbReference type="PANTHER" id="PTHR19957">
    <property type="entry name" value="SYNTAXIN"/>
    <property type="match status" value="1"/>
</dbReference>
<dbReference type="GO" id="GO:0012505">
    <property type="term" value="C:endomembrane system"/>
    <property type="evidence" value="ECO:0007669"/>
    <property type="project" value="TreeGrafter"/>
</dbReference>
<keyword evidence="3 7" id="KW-0812">Transmembrane</keyword>
<comment type="similarity">
    <text evidence="2">Belongs to the syntaxin family.</text>
</comment>
<dbReference type="GeneID" id="111244724"/>
<dbReference type="SUPFAM" id="SSF47661">
    <property type="entry name" value="t-snare proteins"/>
    <property type="match status" value="1"/>
</dbReference>
<dbReference type="GO" id="GO:0048278">
    <property type="term" value="P:vesicle docking"/>
    <property type="evidence" value="ECO:0007669"/>
    <property type="project" value="TreeGrafter"/>
</dbReference>
<evidence type="ECO:0000313" key="9">
    <source>
        <dbReference type="EnsemblMetazoa" id="XP_022647815"/>
    </source>
</evidence>
<feature type="domain" description="T-SNARE coiled-coil homology" evidence="8">
    <location>
        <begin position="171"/>
        <end position="233"/>
    </location>
</feature>
<keyword evidence="5 7" id="KW-1133">Transmembrane helix</keyword>
<reference evidence="9" key="1">
    <citation type="submission" date="2021-01" db="UniProtKB">
        <authorList>
            <consortium name="EnsemblMetazoa"/>
        </authorList>
    </citation>
    <scope>IDENTIFICATION</scope>
</reference>
<evidence type="ECO:0000256" key="2">
    <source>
        <dbReference type="ARBA" id="ARBA00009063"/>
    </source>
</evidence>
<dbReference type="AlphaFoldDB" id="A0A7M7MAG6"/>
<dbReference type="OrthoDB" id="10255013at2759"/>
<dbReference type="InterPro" id="IPR010989">
    <property type="entry name" value="SNARE"/>
</dbReference>
<proteinExistence type="inferred from homology"/>
<dbReference type="EnsemblMetazoa" id="XM_022792079">
    <property type="protein sequence ID" value="XP_022647814"/>
    <property type="gene ID" value="LOC111244724"/>
</dbReference>
<evidence type="ECO:0000259" key="8">
    <source>
        <dbReference type="PROSITE" id="PS50192"/>
    </source>
</evidence>
<dbReference type="GO" id="GO:0006887">
    <property type="term" value="P:exocytosis"/>
    <property type="evidence" value="ECO:0007669"/>
    <property type="project" value="TreeGrafter"/>
</dbReference>
<evidence type="ECO:0000313" key="10">
    <source>
        <dbReference type="Proteomes" id="UP000594260"/>
    </source>
</evidence>
<keyword evidence="4" id="KW-0532">Neurotransmitter transport</keyword>
<dbReference type="Gene3D" id="1.20.58.70">
    <property type="match status" value="1"/>
</dbReference>
<evidence type="ECO:0000256" key="1">
    <source>
        <dbReference type="ARBA" id="ARBA00004211"/>
    </source>
</evidence>
<keyword evidence="10" id="KW-1185">Reference proteome</keyword>
<dbReference type="Proteomes" id="UP000594260">
    <property type="component" value="Unplaced"/>
</dbReference>
<dbReference type="GO" id="GO:0005484">
    <property type="term" value="F:SNAP receptor activity"/>
    <property type="evidence" value="ECO:0007669"/>
    <property type="project" value="TreeGrafter"/>
</dbReference>
<dbReference type="RefSeq" id="XP_022647815.1">
    <property type="nucleotide sequence ID" value="XM_022792080.1"/>
</dbReference>
<evidence type="ECO:0000256" key="4">
    <source>
        <dbReference type="ARBA" id="ARBA00022775"/>
    </source>
</evidence>
<dbReference type="GO" id="GO:0006906">
    <property type="term" value="P:vesicle fusion"/>
    <property type="evidence" value="ECO:0007669"/>
    <property type="project" value="TreeGrafter"/>
</dbReference>
<name>A0A7M7MAG6_VARDE</name>
<dbReference type="GO" id="GO:0005886">
    <property type="term" value="C:plasma membrane"/>
    <property type="evidence" value="ECO:0007669"/>
    <property type="project" value="TreeGrafter"/>
</dbReference>
<dbReference type="InParanoid" id="A0A7M7MAG6"/>
<dbReference type="Pfam" id="PF05739">
    <property type="entry name" value="SNARE"/>
    <property type="match status" value="1"/>
</dbReference>
<evidence type="ECO:0000256" key="6">
    <source>
        <dbReference type="ARBA" id="ARBA00023136"/>
    </source>
</evidence>
<evidence type="ECO:0000256" key="7">
    <source>
        <dbReference type="SAM" id="Phobius"/>
    </source>
</evidence>
<dbReference type="InterPro" id="IPR000727">
    <property type="entry name" value="T_SNARE_dom"/>
</dbReference>
<dbReference type="GO" id="GO:0031201">
    <property type="term" value="C:SNARE complex"/>
    <property type="evidence" value="ECO:0007669"/>
    <property type="project" value="TreeGrafter"/>
</dbReference>
<accession>A0A7M7MAG6</accession>
<dbReference type="PROSITE" id="PS50192">
    <property type="entry name" value="T_SNARE"/>
    <property type="match status" value="1"/>
</dbReference>
<dbReference type="KEGG" id="vde:111244724"/>
<feature type="transmembrane region" description="Helical" evidence="7">
    <location>
        <begin position="247"/>
        <end position="266"/>
    </location>
</feature>
<dbReference type="PANTHER" id="PTHR19957:SF307">
    <property type="entry name" value="PROTEIN SSO1-RELATED"/>
    <property type="match status" value="1"/>
</dbReference>
<dbReference type="EnsemblMetazoa" id="XM_022792080">
    <property type="protein sequence ID" value="XP_022647815"/>
    <property type="gene ID" value="LOC111244724"/>
</dbReference>
<dbReference type="EnsemblMetazoa" id="XM_022792083">
    <property type="protein sequence ID" value="XP_022647818"/>
    <property type="gene ID" value="LOC111244724"/>
</dbReference>
<comment type="subcellular location">
    <subcellularLocation>
        <location evidence="1">Membrane</location>
        <topology evidence="1">Single-pass type IV membrane protein</topology>
    </subcellularLocation>
</comment>
<evidence type="ECO:0000256" key="3">
    <source>
        <dbReference type="ARBA" id="ARBA00022692"/>
    </source>
</evidence>
<evidence type="ECO:0000256" key="5">
    <source>
        <dbReference type="ARBA" id="ARBA00022989"/>
    </source>
</evidence>
<dbReference type="GO" id="GO:0006836">
    <property type="term" value="P:neurotransmitter transport"/>
    <property type="evidence" value="ECO:0007669"/>
    <property type="project" value="UniProtKB-KW"/>
</dbReference>
<dbReference type="SMART" id="SM00397">
    <property type="entry name" value="t_SNARE"/>
    <property type="match status" value="1"/>
</dbReference>
<keyword evidence="4" id="KW-0813">Transport</keyword>
<dbReference type="GO" id="GO:0000149">
    <property type="term" value="F:SNARE binding"/>
    <property type="evidence" value="ECO:0007669"/>
    <property type="project" value="TreeGrafter"/>
</dbReference>
<dbReference type="GO" id="GO:0006886">
    <property type="term" value="P:intracellular protein transport"/>
    <property type="evidence" value="ECO:0007669"/>
    <property type="project" value="TreeGrafter"/>
</dbReference>
<organism evidence="9 10">
    <name type="scientific">Varroa destructor</name>
    <name type="common">Honeybee mite</name>
    <dbReference type="NCBI Taxonomy" id="109461"/>
    <lineage>
        <taxon>Eukaryota</taxon>
        <taxon>Metazoa</taxon>
        <taxon>Ecdysozoa</taxon>
        <taxon>Arthropoda</taxon>
        <taxon>Chelicerata</taxon>
        <taxon>Arachnida</taxon>
        <taxon>Acari</taxon>
        <taxon>Parasitiformes</taxon>
        <taxon>Mesostigmata</taxon>
        <taxon>Gamasina</taxon>
        <taxon>Dermanyssoidea</taxon>
        <taxon>Varroidae</taxon>
        <taxon>Varroa</taxon>
    </lineage>
</organism>
<dbReference type="Pfam" id="PF00804">
    <property type="entry name" value="Syntaxin"/>
    <property type="match status" value="1"/>
</dbReference>
<dbReference type="Gene3D" id="1.20.5.110">
    <property type="match status" value="1"/>
</dbReference>
<dbReference type="RefSeq" id="XP_022647814.1">
    <property type="nucleotide sequence ID" value="XM_022792079.1"/>
</dbReference>
<sequence length="267" mass="30408">MPQDRLPELQAVIFATEFSPMMVFSQAHEDLTRMQGLIKKLAMAHADAFTSIDKKSDGINPIIQDFRQTAASVRGLLQQIRGSVSSNDGSARGRMRWCQYQAISQRFGDLARDFNSEQMAYHDKCKQRIHRQLKIMGHASTDDEVEKMLARNDLFIGAASQLKIDEARFVLDEMRNRQKDIENLEESVRYITELFTEVAVFVETQGKAVSRIAENVEDAVVFVDDGGDELVKARTNRSSARRRKFRIFLYVALTVVILVMIIILSSK</sequence>
<dbReference type="RefSeq" id="XP_022647818.1">
    <property type="nucleotide sequence ID" value="XM_022792083.1"/>
</dbReference>
<keyword evidence="6 7" id="KW-0472">Membrane</keyword>